<protein>
    <submittedName>
        <fullName evidence="1">Carboxypeptidase-like regulatory domain-containing protein</fullName>
    </submittedName>
</protein>
<evidence type="ECO:0000313" key="2">
    <source>
        <dbReference type="Proteomes" id="UP001300692"/>
    </source>
</evidence>
<dbReference type="SUPFAM" id="SSF49464">
    <property type="entry name" value="Carboxypeptidase regulatory domain-like"/>
    <property type="match status" value="1"/>
</dbReference>
<keyword evidence="2" id="KW-1185">Reference proteome</keyword>
<dbReference type="Gene3D" id="2.60.40.1120">
    <property type="entry name" value="Carboxypeptidase-like, regulatory domain"/>
    <property type="match status" value="1"/>
</dbReference>
<proteinExistence type="predicted"/>
<accession>A0ABT3CTW9</accession>
<reference evidence="1 2" key="1">
    <citation type="submission" date="2022-10" db="EMBL/GenBank/DDBJ databases">
        <title>Comparative genomics and taxonomic characterization of three novel marine species of genus Reichenbachiella exhibiting antioxidant and polysaccharide degradation activities.</title>
        <authorList>
            <person name="Muhammad N."/>
            <person name="Lee Y.-J."/>
            <person name="Ko J."/>
            <person name="Kim S.-G."/>
        </authorList>
    </citation>
    <scope>NUCLEOTIDE SEQUENCE [LARGE SCALE GENOMIC DNA]</scope>
    <source>
        <strain evidence="1 2">ABR2-5</strain>
    </source>
</reference>
<name>A0ABT3CTW9_9BACT</name>
<dbReference type="EMBL" id="JAOYOD010000001">
    <property type="protein sequence ID" value="MCV9386989.1"/>
    <property type="molecule type" value="Genomic_DNA"/>
</dbReference>
<gene>
    <name evidence="1" type="ORF">N7U62_09965</name>
</gene>
<dbReference type="RefSeq" id="WP_264137817.1">
    <property type="nucleotide sequence ID" value="NZ_JAOYOD010000001.1"/>
</dbReference>
<dbReference type="Proteomes" id="UP001300692">
    <property type="component" value="Unassembled WGS sequence"/>
</dbReference>
<organism evidence="1 2">
    <name type="scientific">Reichenbachiella ulvae</name>
    <dbReference type="NCBI Taxonomy" id="2980104"/>
    <lineage>
        <taxon>Bacteria</taxon>
        <taxon>Pseudomonadati</taxon>
        <taxon>Bacteroidota</taxon>
        <taxon>Cytophagia</taxon>
        <taxon>Cytophagales</taxon>
        <taxon>Reichenbachiellaceae</taxon>
        <taxon>Reichenbachiella</taxon>
    </lineage>
</organism>
<comment type="caution">
    <text evidence="1">The sequence shown here is derived from an EMBL/GenBank/DDBJ whole genome shotgun (WGS) entry which is preliminary data.</text>
</comment>
<sequence length="148" mass="16626">MRTIELLSIFLLVGLLNTMCRTQSTTLTPYSELTGFEKGKVLRNEITGYMDTTLVYISGKIFDNNNEQIPTAEILISRDEQQRSEHSNLNGEYGNWLEPGNYELTFQLAGMDTINVGGLNMDSGQRRTIDVSLGLAGTLTHYLLENKK</sequence>
<evidence type="ECO:0000313" key="1">
    <source>
        <dbReference type="EMBL" id="MCV9386989.1"/>
    </source>
</evidence>
<dbReference type="InterPro" id="IPR008969">
    <property type="entry name" value="CarboxyPept-like_regulatory"/>
</dbReference>
<dbReference type="Pfam" id="PF13620">
    <property type="entry name" value="CarboxypepD_reg"/>
    <property type="match status" value="1"/>
</dbReference>